<keyword evidence="3" id="KW-0238">DNA-binding</keyword>
<keyword evidence="4" id="KW-0804">Transcription</keyword>
<dbReference type="Pfam" id="PF02365">
    <property type="entry name" value="NAM"/>
    <property type="match status" value="1"/>
</dbReference>
<dbReference type="EMBL" id="CAJGYO010000017">
    <property type="protein sequence ID" value="CAD6335039.1"/>
    <property type="molecule type" value="Genomic_DNA"/>
</dbReference>
<keyword evidence="2" id="KW-0805">Transcription regulation</keyword>
<protein>
    <recommendedName>
        <fullName evidence="7">NAC domain-containing protein</fullName>
    </recommendedName>
</protein>
<evidence type="ECO:0000259" key="7">
    <source>
        <dbReference type="PROSITE" id="PS51005"/>
    </source>
</evidence>
<dbReference type="PROSITE" id="PS51005">
    <property type="entry name" value="NAC"/>
    <property type="match status" value="1"/>
</dbReference>
<dbReference type="Proteomes" id="UP000604825">
    <property type="component" value="Unassembled WGS sequence"/>
</dbReference>
<feature type="domain" description="NAC" evidence="7">
    <location>
        <begin position="1"/>
        <end position="166"/>
    </location>
</feature>
<dbReference type="AlphaFoldDB" id="A0A811S0H9"/>
<dbReference type="InterPro" id="IPR036093">
    <property type="entry name" value="NAC_dom_sf"/>
</dbReference>
<comment type="subcellular location">
    <subcellularLocation>
        <location evidence="1">Nucleus</location>
    </subcellularLocation>
</comment>
<evidence type="ECO:0000313" key="9">
    <source>
        <dbReference type="Proteomes" id="UP000604825"/>
    </source>
</evidence>
<sequence>MASNDDSRSTDNKASIALLRRVRAGDHVHFVHHVDVCDAVPEVLVADLEPVPGTGAEDDGYSRIWYFYHAKKYKNTRGDTSGHRQRAVTGGGGTGWHSEIRRKDVQGSGGGTFCTFSYGRKTEPSARSIDRMGWCMVEYDFVAADKKQDEAAADSSNYVLCKVYRSPRAKGKSAPVSASSSSKKSSSKQTAKKRKAGGGEHPEAPPAKSIQQQEQVQQDTTACYQPQGVESEHGGDFNFNIEDINFYVDESMLRDEPEQGLQQPIAEPETAVQRQSEHEEFTVEWLLRGEPQQPIVEPPPGHGGEFIQMPCGLLVPVVAEATVDDMLGLGPETMYGQWSGGMTTATSIPWSSYAPTTLYTGCSSLLQGSDPLQLPYLTC</sequence>
<organism evidence="8 9">
    <name type="scientific">Miscanthus lutarioriparius</name>
    <dbReference type="NCBI Taxonomy" id="422564"/>
    <lineage>
        <taxon>Eukaryota</taxon>
        <taxon>Viridiplantae</taxon>
        <taxon>Streptophyta</taxon>
        <taxon>Embryophyta</taxon>
        <taxon>Tracheophyta</taxon>
        <taxon>Spermatophyta</taxon>
        <taxon>Magnoliopsida</taxon>
        <taxon>Liliopsida</taxon>
        <taxon>Poales</taxon>
        <taxon>Poaceae</taxon>
        <taxon>PACMAD clade</taxon>
        <taxon>Panicoideae</taxon>
        <taxon>Andropogonodae</taxon>
        <taxon>Andropogoneae</taxon>
        <taxon>Saccharinae</taxon>
        <taxon>Miscanthus</taxon>
    </lineage>
</organism>
<accession>A0A811S0H9</accession>
<name>A0A811S0H9_9POAL</name>
<evidence type="ECO:0000256" key="5">
    <source>
        <dbReference type="ARBA" id="ARBA00023242"/>
    </source>
</evidence>
<feature type="region of interest" description="Disordered" evidence="6">
    <location>
        <begin position="170"/>
        <end position="221"/>
    </location>
</feature>
<evidence type="ECO:0000256" key="4">
    <source>
        <dbReference type="ARBA" id="ARBA00023163"/>
    </source>
</evidence>
<evidence type="ECO:0000256" key="2">
    <source>
        <dbReference type="ARBA" id="ARBA00023015"/>
    </source>
</evidence>
<reference evidence="8" key="1">
    <citation type="submission" date="2020-10" db="EMBL/GenBank/DDBJ databases">
        <authorList>
            <person name="Han B."/>
            <person name="Lu T."/>
            <person name="Zhao Q."/>
            <person name="Huang X."/>
            <person name="Zhao Y."/>
        </authorList>
    </citation>
    <scope>NUCLEOTIDE SEQUENCE</scope>
</reference>
<comment type="caution">
    <text evidence="8">The sequence shown here is derived from an EMBL/GenBank/DDBJ whole genome shotgun (WGS) entry which is preliminary data.</text>
</comment>
<keyword evidence="9" id="KW-1185">Reference proteome</keyword>
<dbReference type="SUPFAM" id="SSF101941">
    <property type="entry name" value="NAC domain"/>
    <property type="match status" value="1"/>
</dbReference>
<dbReference type="Gene3D" id="2.170.150.80">
    <property type="entry name" value="NAC domain"/>
    <property type="match status" value="1"/>
</dbReference>
<dbReference type="PANTHER" id="PTHR31989">
    <property type="entry name" value="NAC DOMAIN-CONTAINING PROTEIN 82-RELATED"/>
    <property type="match status" value="1"/>
</dbReference>
<dbReference type="OrthoDB" id="675031at2759"/>
<evidence type="ECO:0000313" key="8">
    <source>
        <dbReference type="EMBL" id="CAD6335039.1"/>
    </source>
</evidence>
<dbReference type="GO" id="GO:0005634">
    <property type="term" value="C:nucleus"/>
    <property type="evidence" value="ECO:0007669"/>
    <property type="project" value="UniProtKB-SubCell"/>
</dbReference>
<proteinExistence type="predicted"/>
<dbReference type="GO" id="GO:0006355">
    <property type="term" value="P:regulation of DNA-templated transcription"/>
    <property type="evidence" value="ECO:0007669"/>
    <property type="project" value="InterPro"/>
</dbReference>
<gene>
    <name evidence="8" type="ORF">NCGR_LOCUS59137</name>
</gene>
<feature type="compositionally biased region" description="Low complexity" evidence="6">
    <location>
        <begin position="172"/>
        <end position="189"/>
    </location>
</feature>
<evidence type="ECO:0000256" key="1">
    <source>
        <dbReference type="ARBA" id="ARBA00004123"/>
    </source>
</evidence>
<feature type="region of interest" description="Disordered" evidence="6">
    <location>
        <begin position="78"/>
        <end position="104"/>
    </location>
</feature>
<keyword evidence="5" id="KW-0539">Nucleus</keyword>
<evidence type="ECO:0000256" key="3">
    <source>
        <dbReference type="ARBA" id="ARBA00023125"/>
    </source>
</evidence>
<evidence type="ECO:0000256" key="6">
    <source>
        <dbReference type="SAM" id="MobiDB-lite"/>
    </source>
</evidence>
<dbReference type="GO" id="GO:0003677">
    <property type="term" value="F:DNA binding"/>
    <property type="evidence" value="ECO:0007669"/>
    <property type="project" value="UniProtKB-KW"/>
</dbReference>
<dbReference type="InterPro" id="IPR003441">
    <property type="entry name" value="NAC-dom"/>
</dbReference>